<evidence type="ECO:0000313" key="17">
    <source>
        <dbReference type="Proteomes" id="UP000516305"/>
    </source>
</evidence>
<dbReference type="KEGG" id="chyd:H4K34_05705"/>
<dbReference type="InterPro" id="IPR000531">
    <property type="entry name" value="Beta-barrel_TonB"/>
</dbReference>
<dbReference type="SUPFAM" id="SSF49464">
    <property type="entry name" value="Carboxypeptidase regulatory domain-like"/>
    <property type="match status" value="1"/>
</dbReference>
<dbReference type="InterPro" id="IPR008969">
    <property type="entry name" value="CarboxyPept-like_regulatory"/>
</dbReference>
<keyword evidence="5 13" id="KW-0732">Signal</keyword>
<keyword evidence="9 10" id="KW-0998">Cell outer membrane</keyword>
<dbReference type="GO" id="GO:0015344">
    <property type="term" value="F:siderophore uptake transmembrane transporter activity"/>
    <property type="evidence" value="ECO:0007669"/>
    <property type="project" value="TreeGrafter"/>
</dbReference>
<dbReference type="Pfam" id="PF00593">
    <property type="entry name" value="TonB_dep_Rec_b-barrel"/>
    <property type="match status" value="1"/>
</dbReference>
<accession>A0A7H0VHY7</accession>
<dbReference type="PROSITE" id="PS52016">
    <property type="entry name" value="TONB_DEPENDENT_REC_3"/>
    <property type="match status" value="1"/>
</dbReference>
<evidence type="ECO:0000256" key="5">
    <source>
        <dbReference type="ARBA" id="ARBA00022729"/>
    </source>
</evidence>
<dbReference type="GO" id="GO:0009279">
    <property type="term" value="C:cell outer membrane"/>
    <property type="evidence" value="ECO:0007669"/>
    <property type="project" value="UniProtKB-SubCell"/>
</dbReference>
<evidence type="ECO:0000256" key="13">
    <source>
        <dbReference type="SAM" id="SignalP"/>
    </source>
</evidence>
<dbReference type="InterPro" id="IPR036942">
    <property type="entry name" value="Beta-barrel_TonB_sf"/>
</dbReference>
<evidence type="ECO:0000256" key="2">
    <source>
        <dbReference type="ARBA" id="ARBA00022448"/>
    </source>
</evidence>
<evidence type="ECO:0000256" key="8">
    <source>
        <dbReference type="ARBA" id="ARBA00023170"/>
    </source>
</evidence>
<comment type="subcellular location">
    <subcellularLocation>
        <location evidence="1 10">Cell outer membrane</location>
        <topology evidence="1 10">Multi-pass membrane protein</topology>
    </subcellularLocation>
</comment>
<proteinExistence type="inferred from homology"/>
<organism evidence="16 17">
    <name type="scientific">Croceimicrobium hydrocarbonivorans</name>
    <dbReference type="NCBI Taxonomy" id="2761580"/>
    <lineage>
        <taxon>Bacteria</taxon>
        <taxon>Pseudomonadati</taxon>
        <taxon>Bacteroidota</taxon>
        <taxon>Flavobacteriia</taxon>
        <taxon>Flavobacteriales</taxon>
        <taxon>Owenweeksiaceae</taxon>
        <taxon>Croceimicrobium</taxon>
    </lineage>
</organism>
<feature type="domain" description="TonB-dependent receptor plug" evidence="15">
    <location>
        <begin position="117"/>
        <end position="240"/>
    </location>
</feature>
<keyword evidence="6 11" id="KW-0798">TonB box</keyword>
<dbReference type="Gene3D" id="2.60.40.1120">
    <property type="entry name" value="Carboxypeptidase-like, regulatory domain"/>
    <property type="match status" value="1"/>
</dbReference>
<evidence type="ECO:0000259" key="15">
    <source>
        <dbReference type="Pfam" id="PF07715"/>
    </source>
</evidence>
<feature type="domain" description="TonB-dependent receptor-like beta-barrel" evidence="14">
    <location>
        <begin position="341"/>
        <end position="810"/>
    </location>
</feature>
<gene>
    <name evidence="16" type="ORF">H4K34_05705</name>
</gene>
<evidence type="ECO:0000256" key="9">
    <source>
        <dbReference type="ARBA" id="ARBA00023237"/>
    </source>
</evidence>
<keyword evidence="3 10" id="KW-1134">Transmembrane beta strand</keyword>
<evidence type="ECO:0000256" key="1">
    <source>
        <dbReference type="ARBA" id="ARBA00004571"/>
    </source>
</evidence>
<comment type="similarity">
    <text evidence="10 11">Belongs to the TonB-dependent receptor family.</text>
</comment>
<dbReference type="RefSeq" id="WP_210759862.1">
    <property type="nucleotide sequence ID" value="NZ_CP060139.1"/>
</dbReference>
<dbReference type="InterPro" id="IPR012910">
    <property type="entry name" value="Plug_dom"/>
</dbReference>
<dbReference type="GO" id="GO:0044718">
    <property type="term" value="P:siderophore transmembrane transport"/>
    <property type="evidence" value="ECO:0007669"/>
    <property type="project" value="TreeGrafter"/>
</dbReference>
<dbReference type="InterPro" id="IPR039426">
    <property type="entry name" value="TonB-dep_rcpt-like"/>
</dbReference>
<protein>
    <submittedName>
        <fullName evidence="16">TonB-dependent receptor</fullName>
    </submittedName>
</protein>
<dbReference type="Pfam" id="PF07715">
    <property type="entry name" value="Plug"/>
    <property type="match status" value="1"/>
</dbReference>
<feature type="region of interest" description="Disordered" evidence="12">
    <location>
        <begin position="29"/>
        <end position="50"/>
    </location>
</feature>
<evidence type="ECO:0000256" key="11">
    <source>
        <dbReference type="RuleBase" id="RU003357"/>
    </source>
</evidence>
<feature type="chain" id="PRO_5028916961" evidence="13">
    <location>
        <begin position="22"/>
        <end position="940"/>
    </location>
</feature>
<keyword evidence="4 10" id="KW-0812">Transmembrane</keyword>
<dbReference type="PANTHER" id="PTHR30069:SF29">
    <property type="entry name" value="HEMOGLOBIN AND HEMOGLOBIN-HAPTOGLOBIN-BINDING PROTEIN 1-RELATED"/>
    <property type="match status" value="1"/>
</dbReference>
<keyword evidence="7 10" id="KW-0472">Membrane</keyword>
<dbReference type="InterPro" id="IPR037066">
    <property type="entry name" value="Plug_dom_sf"/>
</dbReference>
<evidence type="ECO:0000256" key="3">
    <source>
        <dbReference type="ARBA" id="ARBA00022452"/>
    </source>
</evidence>
<dbReference type="AlphaFoldDB" id="A0A7H0VHY7"/>
<name>A0A7H0VHY7_9FLAO</name>
<evidence type="ECO:0000256" key="12">
    <source>
        <dbReference type="SAM" id="MobiDB-lite"/>
    </source>
</evidence>
<evidence type="ECO:0000259" key="14">
    <source>
        <dbReference type="Pfam" id="PF00593"/>
    </source>
</evidence>
<reference evidence="16 17" key="1">
    <citation type="submission" date="2020-08" db="EMBL/GenBank/DDBJ databases">
        <title>Croceimicrobium hydrocarbonivorans gen. nov., sp. nov., a novel marine bacterium isolated from a bacterial consortium that degrades polyethylene terephthalate.</title>
        <authorList>
            <person name="Liu R."/>
        </authorList>
    </citation>
    <scope>NUCLEOTIDE SEQUENCE [LARGE SCALE GENOMIC DNA]</scope>
    <source>
        <strain evidence="16 17">A20-9</strain>
    </source>
</reference>
<dbReference type="SUPFAM" id="SSF56935">
    <property type="entry name" value="Porins"/>
    <property type="match status" value="1"/>
</dbReference>
<dbReference type="Gene3D" id="2.40.170.20">
    <property type="entry name" value="TonB-dependent receptor, beta-barrel domain"/>
    <property type="match status" value="1"/>
</dbReference>
<sequence>MRTTKAVLTLLLALCVQVGFAQSRTVKGTVKGPGGEPIPGASVIEKGTKNGTATDASGSYSITVAGPKSILVISSLGFTTQEREVGSNTTIDVFMKESNEQLDEVVVTGQGVGVSRKRISTTVSSIDSKELKKSPAMQLDQLIQSKLPNAQIKLSSGQPGTASIIRSRGPVSANTNTTPVIMIDGVRVDNLNSNPSLGLNTGGAQSSAIADIPMEDIDRIEYIPGGAATTLYGADAANGVLQIFTKRGKAGRSNVYFETQLGQMRGTTDFLRWQETADLVFEPGFVQNYRLGFSGGTDAFNYSFSGSIYQDDGFNAVNQQTRRNFRTTVASRVSNRLRYSASLAYSNSEFTRDYNANTSYSRFGNIEGGSYGNVGDSNQTYLDNLKQQLQDEADVTAITERINRFNVANNFTYDVSDKVVVSFDFGLDSRNSKQQELGTNALQIVKGSYPDGTTDQGYIDVSTRNFLVLSANLNTAYRERVGDFDFITTVGGQMFRQNDYQTLISATGVPDGSESVNNSADQSVQDFYNTVTSYGLYIAENVGWKDKFFLDLGLRFDGNTAFGDEIGLIPLIKLGGSYVISDEAFFKNNISKDVVHLMKFRANYGEATIFPTPFANDLTFALNPYNGLQSFAFDNPGNPELQSEIAKTTEVGVDIGLFKRLTLGFTYYRTLTEGALFTPPQAPSTGQSAQEKNVGEIENTGFEIALGVNILNSEKHNMNARFSYNYNQNNVLSTGGAPEFVVGGFTFLGSWVNQGQPLGYLRGAKVVSDGNGGYEVERNAYLGTTFSPTFGTFGIDYTWNNKLSVFLNGDYQFGGQGVNVDDVLRYFGGVNDEDRFPQEVLDAGITSFFDLAGYWVEDANYIKVRTVGVEYNFGSLLDSRIKNLRLGFTLQNAFNWVSSSFDPDVTGSGIRTQGGFAGGGFAFGTESAPRIYLATLRVNL</sequence>
<evidence type="ECO:0000313" key="16">
    <source>
        <dbReference type="EMBL" id="QNR25335.1"/>
    </source>
</evidence>
<evidence type="ECO:0000256" key="4">
    <source>
        <dbReference type="ARBA" id="ARBA00022692"/>
    </source>
</evidence>
<evidence type="ECO:0000256" key="6">
    <source>
        <dbReference type="ARBA" id="ARBA00023077"/>
    </source>
</evidence>
<dbReference type="Proteomes" id="UP000516305">
    <property type="component" value="Chromosome"/>
</dbReference>
<dbReference type="Pfam" id="PF13715">
    <property type="entry name" value="CarbopepD_reg_2"/>
    <property type="match status" value="1"/>
</dbReference>
<keyword evidence="17" id="KW-1185">Reference proteome</keyword>
<feature type="signal peptide" evidence="13">
    <location>
        <begin position="1"/>
        <end position="21"/>
    </location>
</feature>
<keyword evidence="2 10" id="KW-0813">Transport</keyword>
<dbReference type="EMBL" id="CP060139">
    <property type="protein sequence ID" value="QNR25335.1"/>
    <property type="molecule type" value="Genomic_DNA"/>
</dbReference>
<evidence type="ECO:0000256" key="7">
    <source>
        <dbReference type="ARBA" id="ARBA00023136"/>
    </source>
</evidence>
<dbReference type="PANTHER" id="PTHR30069">
    <property type="entry name" value="TONB-DEPENDENT OUTER MEMBRANE RECEPTOR"/>
    <property type="match status" value="1"/>
</dbReference>
<evidence type="ECO:0000256" key="10">
    <source>
        <dbReference type="PROSITE-ProRule" id="PRU01360"/>
    </source>
</evidence>
<keyword evidence="8 16" id="KW-0675">Receptor</keyword>
<dbReference type="Gene3D" id="2.170.130.10">
    <property type="entry name" value="TonB-dependent receptor, plug domain"/>
    <property type="match status" value="1"/>
</dbReference>